<dbReference type="EMBL" id="LAZR01003096">
    <property type="protein sequence ID" value="KKN22054.1"/>
    <property type="molecule type" value="Genomic_DNA"/>
</dbReference>
<proteinExistence type="predicted"/>
<sequence length="324" mass="35428">MKIPFRQGIVRHRVDSAGNPGFLQKSNSGTTVDLIASVVEPTVVAFAHGNSDYLFEEFASVTPAWLGPFSAGTDFWLFWDLSLTNNATRTFGHTTLAPVFGPTAPTGLEGQHWFDTNVNVMKVFTNGIFKEVVRLFAAKYEQGAILKPFEVGSQVNIDQTTFAGTILFDDEDNVIRKFGPRRRTEFITSESQIATFSSNQAVNLTFGEAAFVAEAVGAIPEFHLVAYNDQNKIELASSADNKRVVGLVVEDLADEESGTFVFEGFLSSLNFSFAEDPGTLLFCSVSGQVTTSVPQTGFIKRIGHVVNATTIFLEIQPQIELQDS</sequence>
<name>A0A0F9NW50_9ZZZZ</name>
<comment type="caution">
    <text evidence="1">The sequence shown here is derived from an EMBL/GenBank/DDBJ whole genome shotgun (WGS) entry which is preliminary data.</text>
</comment>
<dbReference type="AlphaFoldDB" id="A0A0F9NW50"/>
<reference evidence="1" key="1">
    <citation type="journal article" date="2015" name="Nature">
        <title>Complex archaea that bridge the gap between prokaryotes and eukaryotes.</title>
        <authorList>
            <person name="Spang A."/>
            <person name="Saw J.H."/>
            <person name="Jorgensen S.L."/>
            <person name="Zaremba-Niedzwiedzka K."/>
            <person name="Martijn J."/>
            <person name="Lind A.E."/>
            <person name="van Eijk R."/>
            <person name="Schleper C."/>
            <person name="Guy L."/>
            <person name="Ettema T.J."/>
        </authorList>
    </citation>
    <scope>NUCLEOTIDE SEQUENCE</scope>
</reference>
<accession>A0A0F9NW50</accession>
<protein>
    <submittedName>
        <fullName evidence="1">Uncharacterized protein</fullName>
    </submittedName>
</protein>
<gene>
    <name evidence="1" type="ORF">LCGC14_0919160</name>
</gene>
<organism evidence="1">
    <name type="scientific">marine sediment metagenome</name>
    <dbReference type="NCBI Taxonomy" id="412755"/>
    <lineage>
        <taxon>unclassified sequences</taxon>
        <taxon>metagenomes</taxon>
        <taxon>ecological metagenomes</taxon>
    </lineage>
</organism>
<evidence type="ECO:0000313" key="1">
    <source>
        <dbReference type="EMBL" id="KKN22054.1"/>
    </source>
</evidence>